<sequence length="411" mass="45071">MGPALSVLHEGSCSANKNRGTGADAPKPKLDKAMSLTISLHESDFGISPAQNPKFLGDWPKEDLLKGLQESGILKKLAARGFSDLQLDMDTSDFFVHRLTLTDGSVKHNRAPDSFLAQLFVRRRSLDLDDLIIESTRSKTFAGLVGDKLKAQEKEWMRQTAPSHTEASILEFLRLQDPRRSFEEGGSERGPLPGQLHPGLGIAREINAMVKEGARRRGRDLLVNRPDYFHNAVMYSQEYVFVSPIFQGCFDVMTSDLSADLKQKGLGALSWAVHSKALSVVTDRRGGGGEAELEGKEKGRESPSHPSSPSTAAIPFYWDPPLQVLPISSGWQQYFSSEGYARLRAEARASVQSLVERLQREGVGTSRAFSIDWDSEAGAAALRFSSPGALERVGTNIKLSHSVLGQSVHEK</sequence>
<dbReference type="EMBL" id="CDMZ01005819">
    <property type="protein sequence ID" value="CEM54798.1"/>
    <property type="molecule type" value="Genomic_DNA"/>
</dbReference>
<dbReference type="AlphaFoldDB" id="A0A0G4ICJ8"/>
<feature type="region of interest" description="Disordered" evidence="1">
    <location>
        <begin position="1"/>
        <end position="28"/>
    </location>
</feature>
<accession>A0A0G4ICJ8</accession>
<evidence type="ECO:0000313" key="2">
    <source>
        <dbReference type="EMBL" id="CEM54798.1"/>
    </source>
</evidence>
<reference evidence="2" key="1">
    <citation type="submission" date="2014-11" db="EMBL/GenBank/DDBJ databases">
        <authorList>
            <person name="Otto D Thomas"/>
            <person name="Naeem Raeece"/>
        </authorList>
    </citation>
    <scope>NUCLEOTIDE SEQUENCE</scope>
</reference>
<dbReference type="VEuPathDB" id="CryptoDB:Cvel_13063"/>
<evidence type="ECO:0000256" key="1">
    <source>
        <dbReference type="SAM" id="MobiDB-lite"/>
    </source>
</evidence>
<proteinExistence type="predicted"/>
<feature type="region of interest" description="Disordered" evidence="1">
    <location>
        <begin position="283"/>
        <end position="311"/>
    </location>
</feature>
<organism evidence="2">
    <name type="scientific">Chromera velia CCMP2878</name>
    <dbReference type="NCBI Taxonomy" id="1169474"/>
    <lineage>
        <taxon>Eukaryota</taxon>
        <taxon>Sar</taxon>
        <taxon>Alveolata</taxon>
        <taxon>Colpodellida</taxon>
        <taxon>Chromeraceae</taxon>
        <taxon>Chromera</taxon>
    </lineage>
</organism>
<name>A0A0G4ICJ8_9ALVE</name>
<protein>
    <submittedName>
        <fullName evidence="2">Uncharacterized protein</fullName>
    </submittedName>
</protein>
<feature type="compositionally biased region" description="Basic and acidic residues" evidence="1">
    <location>
        <begin position="283"/>
        <end position="303"/>
    </location>
</feature>
<gene>
    <name evidence="2" type="ORF">Cvel_13063</name>
</gene>